<dbReference type="RefSeq" id="WP_008943189.1">
    <property type="nucleotide sequence ID" value="NZ_AMRL01000002.1"/>
</dbReference>
<reference evidence="2 3" key="1">
    <citation type="journal article" date="2012" name="J. Bacteriol.">
        <title>Genome Sequence of Oceanibaculum indicum Type Strain P24.</title>
        <authorList>
            <person name="Lai Q."/>
            <person name="Shao Z."/>
        </authorList>
    </citation>
    <scope>NUCLEOTIDE SEQUENCE [LARGE SCALE GENOMIC DNA]</scope>
    <source>
        <strain evidence="2 3">P24</strain>
    </source>
</reference>
<dbReference type="InterPro" id="IPR027417">
    <property type="entry name" value="P-loop_NTPase"/>
</dbReference>
<dbReference type="AlphaFoldDB" id="K2J5V6"/>
<dbReference type="Pfam" id="PF13401">
    <property type="entry name" value="AAA_22"/>
    <property type="match status" value="1"/>
</dbReference>
<dbReference type="EMBL" id="AMRL01000002">
    <property type="protein sequence ID" value="EKE78466.1"/>
    <property type="molecule type" value="Genomic_DNA"/>
</dbReference>
<dbReference type="SUPFAM" id="SSF52540">
    <property type="entry name" value="P-loop containing nucleoside triphosphate hydrolases"/>
    <property type="match status" value="1"/>
</dbReference>
<feature type="domain" description="ORC1/DEAH AAA+ ATPase" evidence="1">
    <location>
        <begin position="31"/>
        <end position="142"/>
    </location>
</feature>
<dbReference type="eggNOG" id="COG2842">
    <property type="taxonomic scope" value="Bacteria"/>
</dbReference>
<dbReference type="Proteomes" id="UP000006746">
    <property type="component" value="Unassembled WGS sequence"/>
</dbReference>
<gene>
    <name evidence="2" type="ORF">P24_02861</name>
</gene>
<comment type="caution">
    <text evidence="2">The sequence shown here is derived from an EMBL/GenBank/DDBJ whole genome shotgun (WGS) entry which is preliminary data.</text>
</comment>
<dbReference type="GO" id="GO:0016887">
    <property type="term" value="F:ATP hydrolysis activity"/>
    <property type="evidence" value="ECO:0007669"/>
    <property type="project" value="InterPro"/>
</dbReference>
<evidence type="ECO:0000313" key="2">
    <source>
        <dbReference type="EMBL" id="EKE78466.1"/>
    </source>
</evidence>
<dbReference type="PANTHER" id="PTHR35894">
    <property type="entry name" value="GENERAL SECRETION PATHWAY PROTEIN A-RELATED"/>
    <property type="match status" value="1"/>
</dbReference>
<proteinExistence type="predicted"/>
<accession>K2J5V6</accession>
<dbReference type="STRING" id="1207063.P24_02861"/>
<dbReference type="PANTHER" id="PTHR35894:SF5">
    <property type="entry name" value="MU-LIKE PROPHAGE FLUMU DNA TRANSPOSITION PROTEIN B"/>
    <property type="match status" value="1"/>
</dbReference>
<evidence type="ECO:0000313" key="3">
    <source>
        <dbReference type="Proteomes" id="UP000006746"/>
    </source>
</evidence>
<dbReference type="Gene3D" id="3.40.50.300">
    <property type="entry name" value="P-loop containing nucleotide triphosphate hydrolases"/>
    <property type="match status" value="1"/>
</dbReference>
<keyword evidence="3" id="KW-1185">Reference proteome</keyword>
<name>K2J5V6_9PROT</name>
<evidence type="ECO:0000259" key="1">
    <source>
        <dbReference type="Pfam" id="PF13401"/>
    </source>
</evidence>
<protein>
    <recommendedName>
        <fullName evidence="1">ORC1/DEAH AAA+ ATPase domain-containing protein</fullName>
    </recommendedName>
</protein>
<organism evidence="2 3">
    <name type="scientific">Oceanibaculum indicum P24</name>
    <dbReference type="NCBI Taxonomy" id="1207063"/>
    <lineage>
        <taxon>Bacteria</taxon>
        <taxon>Pseudomonadati</taxon>
        <taxon>Pseudomonadota</taxon>
        <taxon>Alphaproteobacteria</taxon>
        <taxon>Rhodospirillales</taxon>
        <taxon>Oceanibaculaceae</taxon>
        <taxon>Oceanibaculum</taxon>
    </lineage>
</organism>
<sequence>MRARFVQTSNVRRFLGGVDAVEHRGAPEACLMLVTGDAGHGKSKTGQWYGASENAVFLRTKAATTPHWMMRDLVAELGGTQPGNTTERLFGQALTILAKEPRPIVVDEIEHTLRDITVLETLRDLTDMVEVPLILLGREYVAGKLKLQPQLWSRISSVIEFQPATLDDVRLCANELIDIDLAEDAVAAIHKAADGRIREVIKALAVVERAGRRLGRPMTAADLAALPLCHDAPVFRRRAA</sequence>
<dbReference type="InterPro" id="IPR049945">
    <property type="entry name" value="AAA_22"/>
</dbReference>
<dbReference type="InterPro" id="IPR052026">
    <property type="entry name" value="ExeA_AAA_ATPase_DNA-bind"/>
</dbReference>